<dbReference type="EMBL" id="PVNK01000201">
    <property type="protein sequence ID" value="PRP92873.1"/>
    <property type="molecule type" value="Genomic_DNA"/>
</dbReference>
<dbReference type="AlphaFoldDB" id="A0A2S9XJ45"/>
<sequence length="149" mass="16898">MYLRKNKVRCGDSRRTYLSIAHNVWWSGEGNKKAQSRPIVIASFGVEDNVDVELARDVVIAVEASAPRYPFRRGEGKAATVRIAQEVRKIEPFLKVLVSRKLGLAEHLPPHPHRSEVLEALIRDRLAEPDSSNLREDEIMTSLRNRFGA</sequence>
<name>A0A2S9XJ45_9BACT</name>
<reference evidence="1 2" key="1">
    <citation type="submission" date="2018-03" db="EMBL/GenBank/DDBJ databases">
        <title>Draft Genome Sequences of the Obligatory Marine Myxobacteria Enhygromyxa salina SWB005.</title>
        <authorList>
            <person name="Poehlein A."/>
            <person name="Moghaddam J.A."/>
            <person name="Harms H."/>
            <person name="Alanjari M."/>
            <person name="Koenig G.M."/>
            <person name="Daniel R."/>
            <person name="Schaeberle T.F."/>
        </authorList>
    </citation>
    <scope>NUCLEOTIDE SEQUENCE [LARGE SCALE GENOMIC DNA]</scope>
    <source>
        <strain evidence="1 2">SWB005</strain>
    </source>
</reference>
<evidence type="ECO:0000313" key="1">
    <source>
        <dbReference type="EMBL" id="PRP92873.1"/>
    </source>
</evidence>
<organism evidence="1 2">
    <name type="scientific">Enhygromyxa salina</name>
    <dbReference type="NCBI Taxonomy" id="215803"/>
    <lineage>
        <taxon>Bacteria</taxon>
        <taxon>Pseudomonadati</taxon>
        <taxon>Myxococcota</taxon>
        <taxon>Polyangia</taxon>
        <taxon>Nannocystales</taxon>
        <taxon>Nannocystaceae</taxon>
        <taxon>Enhygromyxa</taxon>
    </lineage>
</organism>
<gene>
    <name evidence="1" type="ORF">ENSA5_46380</name>
</gene>
<dbReference type="RefSeq" id="WP_106393898.1">
    <property type="nucleotide sequence ID" value="NZ_PVNK01000201.1"/>
</dbReference>
<comment type="caution">
    <text evidence="1">The sequence shown here is derived from an EMBL/GenBank/DDBJ whole genome shotgun (WGS) entry which is preliminary data.</text>
</comment>
<proteinExistence type="predicted"/>
<keyword evidence="2" id="KW-1185">Reference proteome</keyword>
<evidence type="ECO:0000313" key="2">
    <source>
        <dbReference type="Proteomes" id="UP000237968"/>
    </source>
</evidence>
<accession>A0A2S9XJ45</accession>
<protein>
    <submittedName>
        <fullName evidence="1">Uncharacterized protein</fullName>
    </submittedName>
</protein>
<dbReference type="Proteomes" id="UP000237968">
    <property type="component" value="Unassembled WGS sequence"/>
</dbReference>